<proteinExistence type="predicted"/>
<dbReference type="AlphaFoldDB" id="A0A0F9NEU0"/>
<sequence>MTYSEKLKNPKWQKKRLSILNRDKWRCQLCKDEDTTLHVHHLQYTADNIWDEPDENLQTLCEHCHDEVELLKKEGVTEKFIIYKSNNWQSGNRIMFTSFPETLSMRIYGKDGNYIVGYDFCDDLKDLKRLITNALK</sequence>
<dbReference type="GO" id="GO:0003676">
    <property type="term" value="F:nucleic acid binding"/>
    <property type="evidence" value="ECO:0007669"/>
    <property type="project" value="InterPro"/>
</dbReference>
<dbReference type="Gene3D" id="1.10.30.50">
    <property type="match status" value="1"/>
</dbReference>
<dbReference type="EMBL" id="LAZR01008275">
    <property type="protein sequence ID" value="KKM79867.1"/>
    <property type="molecule type" value="Genomic_DNA"/>
</dbReference>
<dbReference type="InterPro" id="IPR003615">
    <property type="entry name" value="HNH_nuc"/>
</dbReference>
<accession>A0A0F9NEU0</accession>
<evidence type="ECO:0000313" key="2">
    <source>
        <dbReference type="EMBL" id="KKM79867.1"/>
    </source>
</evidence>
<gene>
    <name evidence="2" type="ORF">LCGC14_1345570</name>
</gene>
<dbReference type="GO" id="GO:0004519">
    <property type="term" value="F:endonuclease activity"/>
    <property type="evidence" value="ECO:0007669"/>
    <property type="project" value="InterPro"/>
</dbReference>
<dbReference type="CDD" id="cd00085">
    <property type="entry name" value="HNHc"/>
    <property type="match status" value="1"/>
</dbReference>
<evidence type="ECO:0000259" key="1">
    <source>
        <dbReference type="Pfam" id="PF01844"/>
    </source>
</evidence>
<comment type="caution">
    <text evidence="2">The sequence shown here is derived from an EMBL/GenBank/DDBJ whole genome shotgun (WGS) entry which is preliminary data.</text>
</comment>
<dbReference type="InterPro" id="IPR002711">
    <property type="entry name" value="HNH"/>
</dbReference>
<dbReference type="GO" id="GO:0008270">
    <property type="term" value="F:zinc ion binding"/>
    <property type="evidence" value="ECO:0007669"/>
    <property type="project" value="InterPro"/>
</dbReference>
<dbReference type="Pfam" id="PF01844">
    <property type="entry name" value="HNH"/>
    <property type="match status" value="1"/>
</dbReference>
<feature type="domain" description="HNH" evidence="1">
    <location>
        <begin position="27"/>
        <end position="67"/>
    </location>
</feature>
<protein>
    <recommendedName>
        <fullName evidence="1">HNH domain-containing protein</fullName>
    </recommendedName>
</protein>
<organism evidence="2">
    <name type="scientific">marine sediment metagenome</name>
    <dbReference type="NCBI Taxonomy" id="412755"/>
    <lineage>
        <taxon>unclassified sequences</taxon>
        <taxon>metagenomes</taxon>
        <taxon>ecological metagenomes</taxon>
    </lineage>
</organism>
<reference evidence="2" key="1">
    <citation type="journal article" date="2015" name="Nature">
        <title>Complex archaea that bridge the gap between prokaryotes and eukaryotes.</title>
        <authorList>
            <person name="Spang A."/>
            <person name="Saw J.H."/>
            <person name="Jorgensen S.L."/>
            <person name="Zaremba-Niedzwiedzka K."/>
            <person name="Martijn J."/>
            <person name="Lind A.E."/>
            <person name="van Eijk R."/>
            <person name="Schleper C."/>
            <person name="Guy L."/>
            <person name="Ettema T.J."/>
        </authorList>
    </citation>
    <scope>NUCLEOTIDE SEQUENCE</scope>
</reference>
<name>A0A0F9NEU0_9ZZZZ</name>